<keyword evidence="7" id="KW-1185">Reference proteome</keyword>
<dbReference type="AlphaFoldDB" id="A0A212EQC5"/>
<feature type="transmembrane region" description="Helical" evidence="5">
    <location>
        <begin position="93"/>
        <end position="118"/>
    </location>
</feature>
<dbReference type="Pfam" id="PF00002">
    <property type="entry name" value="7tm_2"/>
    <property type="match status" value="1"/>
</dbReference>
<dbReference type="eggNOG" id="KOG4564">
    <property type="taxonomic scope" value="Eukaryota"/>
</dbReference>
<reference evidence="6 7" key="1">
    <citation type="journal article" date="2011" name="Cell">
        <title>The monarch butterfly genome yields insights into long-distance migration.</title>
        <authorList>
            <person name="Zhan S."/>
            <person name="Merlin C."/>
            <person name="Boore J.L."/>
            <person name="Reppert S.M."/>
        </authorList>
    </citation>
    <scope>NUCLEOTIDE SEQUENCE [LARGE SCALE GENOMIC DNA]</scope>
    <source>
        <strain evidence="6">F-2</strain>
    </source>
</reference>
<dbReference type="GO" id="GO:0007188">
    <property type="term" value="P:adenylate cyclase-modulating G protein-coupled receptor signaling pathway"/>
    <property type="evidence" value="ECO:0007669"/>
    <property type="project" value="TreeGrafter"/>
</dbReference>
<gene>
    <name evidence="6" type="ORF">KGM_203294</name>
</gene>
<protein>
    <submittedName>
        <fullName evidence="6">Neuropeptide receptor B2</fullName>
    </submittedName>
</protein>
<evidence type="ECO:0000313" key="7">
    <source>
        <dbReference type="Proteomes" id="UP000007151"/>
    </source>
</evidence>
<proteinExistence type="predicted"/>
<accession>A0A212EQC5</accession>
<evidence type="ECO:0000256" key="1">
    <source>
        <dbReference type="ARBA" id="ARBA00004141"/>
    </source>
</evidence>
<dbReference type="InterPro" id="IPR017983">
    <property type="entry name" value="GPCR_2_secretin-like_CS"/>
</dbReference>
<evidence type="ECO:0000256" key="3">
    <source>
        <dbReference type="ARBA" id="ARBA00022989"/>
    </source>
</evidence>
<dbReference type="InParanoid" id="A0A212EQC5"/>
<dbReference type="PROSITE" id="PS00650">
    <property type="entry name" value="G_PROTEIN_RECEP_F2_2"/>
    <property type="match status" value="1"/>
</dbReference>
<evidence type="ECO:0000256" key="5">
    <source>
        <dbReference type="SAM" id="Phobius"/>
    </source>
</evidence>
<dbReference type="Proteomes" id="UP000007151">
    <property type="component" value="Unassembled WGS sequence"/>
</dbReference>
<keyword evidence="6" id="KW-0675">Receptor</keyword>
<dbReference type="InterPro" id="IPR050332">
    <property type="entry name" value="GPCR_2"/>
</dbReference>
<evidence type="ECO:0000313" key="6">
    <source>
        <dbReference type="EMBL" id="OWR43693.1"/>
    </source>
</evidence>
<dbReference type="STRING" id="278856.A0A212EQC5"/>
<dbReference type="GO" id="GO:0008528">
    <property type="term" value="F:G protein-coupled peptide receptor activity"/>
    <property type="evidence" value="ECO:0007669"/>
    <property type="project" value="TreeGrafter"/>
</dbReference>
<sequence>MNLFAAMTIQTLSRLVIYLDQLFNVRYGISHTINMVTLVLILKRLYSKLYVGDTEIKKLKTSVKVVTILTPLLGIVNILNMIDISIYSPTWKFAVWLYVSHFLRSFQGCFLSLFYCLFNGEVRKTLKRKIQALSFWKYFSWERPANNNSPRVVNHLLSDELMDSVPPPPFFRIDSAGNPTTRLECGCRPRIDVEHPSCSLEAECVIEMNDCCEVLCEDSVPSCCTEQHSARIVVYPEIHAPPPQRRQRSEPVEIIEMIETTV</sequence>
<comment type="caution">
    <text evidence="6">The sequence shown here is derived from an EMBL/GenBank/DDBJ whole genome shotgun (WGS) entry which is preliminary data.</text>
</comment>
<dbReference type="Gene3D" id="1.20.1070.10">
    <property type="entry name" value="Rhodopsin 7-helix transmembrane proteins"/>
    <property type="match status" value="1"/>
</dbReference>
<feature type="transmembrane region" description="Helical" evidence="5">
    <location>
        <begin position="63"/>
        <end position="87"/>
    </location>
</feature>
<dbReference type="PANTHER" id="PTHR45620:SF17">
    <property type="entry name" value="PDF RECEPTOR"/>
    <property type="match status" value="1"/>
</dbReference>
<dbReference type="PANTHER" id="PTHR45620">
    <property type="entry name" value="PDF RECEPTOR-LIKE PROTEIN-RELATED"/>
    <property type="match status" value="1"/>
</dbReference>
<dbReference type="KEGG" id="dpl:KGM_203294"/>
<dbReference type="SUPFAM" id="SSF81321">
    <property type="entry name" value="Family A G protein-coupled receptor-like"/>
    <property type="match status" value="1"/>
</dbReference>
<organism evidence="6 7">
    <name type="scientific">Danaus plexippus plexippus</name>
    <dbReference type="NCBI Taxonomy" id="278856"/>
    <lineage>
        <taxon>Eukaryota</taxon>
        <taxon>Metazoa</taxon>
        <taxon>Ecdysozoa</taxon>
        <taxon>Arthropoda</taxon>
        <taxon>Hexapoda</taxon>
        <taxon>Insecta</taxon>
        <taxon>Pterygota</taxon>
        <taxon>Neoptera</taxon>
        <taxon>Endopterygota</taxon>
        <taxon>Lepidoptera</taxon>
        <taxon>Glossata</taxon>
        <taxon>Ditrysia</taxon>
        <taxon>Papilionoidea</taxon>
        <taxon>Nymphalidae</taxon>
        <taxon>Danainae</taxon>
        <taxon>Danaini</taxon>
        <taxon>Danaina</taxon>
        <taxon>Danaus</taxon>
        <taxon>Danaus</taxon>
    </lineage>
</organism>
<keyword evidence="3 5" id="KW-1133">Transmembrane helix</keyword>
<name>A0A212EQC5_DANPL</name>
<keyword evidence="4 5" id="KW-0472">Membrane</keyword>
<comment type="subcellular location">
    <subcellularLocation>
        <location evidence="1">Membrane</location>
        <topology evidence="1">Multi-pass membrane protein</topology>
    </subcellularLocation>
</comment>
<keyword evidence="2 5" id="KW-0812">Transmembrane</keyword>
<dbReference type="EMBL" id="AGBW02013270">
    <property type="protein sequence ID" value="OWR43693.1"/>
    <property type="molecule type" value="Genomic_DNA"/>
</dbReference>
<dbReference type="GO" id="GO:0005886">
    <property type="term" value="C:plasma membrane"/>
    <property type="evidence" value="ECO:0007669"/>
    <property type="project" value="TreeGrafter"/>
</dbReference>
<evidence type="ECO:0000256" key="4">
    <source>
        <dbReference type="ARBA" id="ARBA00023136"/>
    </source>
</evidence>
<dbReference type="InterPro" id="IPR000832">
    <property type="entry name" value="GPCR_2_secretin-like"/>
</dbReference>
<evidence type="ECO:0000256" key="2">
    <source>
        <dbReference type="ARBA" id="ARBA00022692"/>
    </source>
</evidence>